<sequence>MADSNPVQEATASIANLLLDEVTGEKVSKTELKRRQKQREKDAKKKEKEAAAPPKPKAEKKTSAEEDEANLTPNQYFEIRCKKINKLRETKQPDPYPHKFHVDTDLRNFLKEYEGLQKGEQKPEVTVRVAGRIYTKRTSGNKLNFYDIRTEGVKVQVMCQAQFSTGKPFEEQHELLRRGDIVGIVGFPGRTNPKNRDDGELSIFATEVILLTPCLHAIPSEHYGFQDKELRFRQRYLDLIMNDSSRQIIQKRAKIVSYIRQYLDSRDFTEVETPMMNAIAGGATAKPFVTHHNDLDMNLFMRVAPELYLKMLVVGGLNRVYELNKQFRNEGIDLTHNPEFTTCEFYQAYADVYDLMDMTEDLVSGLVKHITGGYETVFHTQSGETYNVNWKGPWRRVEMMPALEEACGEKFPPGDQLHTQETNDFLKRILKKMNVECSAPHTNARMLDKLVGEFIENTCINPTFITGHPQMMSPLAKKHRQMAGLCERFEAFVCTKEIVNAYTELNDPFDQRMRFEEQANQKAQGDDEAQMIDETFCQSLEYGLPPTGGWGMGIDRLVMFITNNYSIKEVMTFPMMKEDKTAADPKTAAEVVGIEPTPEEGILCSALSSNIIKYHRALLQIMANNTMPLPRIPDLSLPSFRELDESIEANRRNQPSSHLSDNTHDETDSIASSSSQNINTLPNQYPPYPAQGWLLPPDPSQNQGPAKVLQPSVRALQPDVNVGREITPTPQLCLPLNEPQTSPIPTQSTPSSAHTTLTLRGQPSPSIPISATETSPSQTQAILANPQQPNEQPRRQRVNRDGAANHRAQRRRVGVHFSEVAAHTAKCDVCNKRNKNGMARCQNCGWQICRKCLTDRNGDRTHASFGATHVPEIGGDIPVSLSSMDGSQDRSSESIAQVRAAQTLLDLGSFGHGTGTSSTFGGEGSQPGGRNVDSARGQVLQQQVDALSTDSDMTLSVVGDQEWPQDENDIPIGEDGLPIGYIITRRNPARAARPSTKMAE</sequence>
<dbReference type="InterPro" id="IPR006195">
    <property type="entry name" value="aa-tRNA-synth_II"/>
</dbReference>
<dbReference type="NCBIfam" id="TIGR00499">
    <property type="entry name" value="lysS_bact"/>
    <property type="match status" value="1"/>
</dbReference>
<dbReference type="PANTHER" id="PTHR42918">
    <property type="entry name" value="LYSYL-TRNA SYNTHETASE"/>
    <property type="match status" value="1"/>
</dbReference>
<evidence type="ECO:0000256" key="2">
    <source>
        <dbReference type="ARBA" id="ARBA00011738"/>
    </source>
</evidence>
<comment type="subunit">
    <text evidence="2">Homodimer.</text>
</comment>
<evidence type="ECO:0000259" key="13">
    <source>
        <dbReference type="PROSITE" id="PS50862"/>
    </source>
</evidence>
<proteinExistence type="inferred from homology"/>
<dbReference type="CDD" id="cd04322">
    <property type="entry name" value="LysRS_N"/>
    <property type="match status" value="1"/>
</dbReference>
<feature type="region of interest" description="Disordered" evidence="12">
    <location>
        <begin position="910"/>
        <end position="933"/>
    </location>
</feature>
<evidence type="ECO:0000256" key="1">
    <source>
        <dbReference type="ARBA" id="ARBA00008226"/>
    </source>
</evidence>
<dbReference type="GO" id="GO:0004824">
    <property type="term" value="F:lysine-tRNA ligase activity"/>
    <property type="evidence" value="ECO:0007669"/>
    <property type="project" value="UniProtKB-EC"/>
</dbReference>
<dbReference type="InterPro" id="IPR012340">
    <property type="entry name" value="NA-bd_OB-fold"/>
</dbReference>
<dbReference type="InterPro" id="IPR045864">
    <property type="entry name" value="aa-tRNA-synth_II/BPL/LPL"/>
</dbReference>
<dbReference type="GO" id="GO:0005829">
    <property type="term" value="C:cytosol"/>
    <property type="evidence" value="ECO:0007669"/>
    <property type="project" value="TreeGrafter"/>
</dbReference>
<gene>
    <name evidence="14" type="ORF">PGRI_020460</name>
</gene>
<feature type="region of interest" description="Disordered" evidence="12">
    <location>
        <begin position="649"/>
        <end position="708"/>
    </location>
</feature>
<feature type="compositionally biased region" description="Polar residues" evidence="12">
    <location>
        <begin position="753"/>
        <end position="782"/>
    </location>
</feature>
<name>A0A135LGT2_PENPA</name>
<evidence type="ECO:0000256" key="11">
    <source>
        <dbReference type="RuleBase" id="RU003748"/>
    </source>
</evidence>
<comment type="catalytic activity">
    <reaction evidence="10 11">
        <text>tRNA(Lys) + L-lysine + ATP = L-lysyl-tRNA(Lys) + AMP + diphosphate</text>
        <dbReference type="Rhea" id="RHEA:20792"/>
        <dbReference type="Rhea" id="RHEA-COMP:9696"/>
        <dbReference type="Rhea" id="RHEA-COMP:9697"/>
        <dbReference type="ChEBI" id="CHEBI:30616"/>
        <dbReference type="ChEBI" id="CHEBI:32551"/>
        <dbReference type="ChEBI" id="CHEBI:33019"/>
        <dbReference type="ChEBI" id="CHEBI:78442"/>
        <dbReference type="ChEBI" id="CHEBI:78529"/>
        <dbReference type="ChEBI" id="CHEBI:456215"/>
        <dbReference type="EC" id="6.1.1.6"/>
    </reaction>
</comment>
<comment type="caution">
    <text evidence="14">The sequence shown here is derived from an EMBL/GenBank/DDBJ whole genome shotgun (WGS) entry which is preliminary data.</text>
</comment>
<dbReference type="FunFam" id="2.40.50.140:FF:000050">
    <property type="entry name" value="Lysine--tRNA ligase"/>
    <property type="match status" value="1"/>
</dbReference>
<keyword evidence="8" id="KW-0030">Aminoacyl-tRNA synthetase</keyword>
<dbReference type="SUPFAM" id="SSF50249">
    <property type="entry name" value="Nucleic acid-binding proteins"/>
    <property type="match status" value="1"/>
</dbReference>
<dbReference type="InterPro" id="IPR004364">
    <property type="entry name" value="Aa-tRNA-synt_II"/>
</dbReference>
<evidence type="ECO:0000256" key="6">
    <source>
        <dbReference type="ARBA" id="ARBA00022840"/>
    </source>
</evidence>
<feature type="domain" description="Aminoacyl-transfer RNA synthetases class-II family profile" evidence="13">
    <location>
        <begin position="252"/>
        <end position="574"/>
    </location>
</feature>
<feature type="region of interest" description="Disordered" evidence="12">
    <location>
        <begin position="732"/>
        <end position="811"/>
    </location>
</feature>
<dbReference type="InterPro" id="IPR044136">
    <property type="entry name" value="Lys-tRNA-ligase_II_N"/>
</dbReference>
<dbReference type="GO" id="GO:0006430">
    <property type="term" value="P:lysyl-tRNA aminoacylation"/>
    <property type="evidence" value="ECO:0007669"/>
    <property type="project" value="InterPro"/>
</dbReference>
<comment type="similarity">
    <text evidence="1">Belongs to the class-II aminoacyl-tRNA synthetase family.</text>
</comment>
<dbReference type="SUPFAM" id="SSF55681">
    <property type="entry name" value="Class II aaRS and biotin synthetases"/>
    <property type="match status" value="1"/>
</dbReference>
<protein>
    <recommendedName>
        <fullName evidence="3 11">Lysine--tRNA ligase</fullName>
        <ecNumber evidence="3 11">6.1.1.6</ecNumber>
    </recommendedName>
    <alternativeName>
        <fullName evidence="9 11">Lysyl-tRNA synthetase</fullName>
    </alternativeName>
</protein>
<evidence type="ECO:0000256" key="12">
    <source>
        <dbReference type="SAM" id="MobiDB-lite"/>
    </source>
</evidence>
<reference evidence="14 15" key="1">
    <citation type="journal article" date="2016" name="BMC Genomics">
        <title>Genome sequencing and secondary metabolism of the postharvest pathogen Penicillium griseofulvum.</title>
        <authorList>
            <person name="Banani H."/>
            <person name="Marcet-Houben M."/>
            <person name="Ballester A.R."/>
            <person name="Abbruscato P."/>
            <person name="Gonzalez-Candelas L."/>
            <person name="Gabaldon T."/>
            <person name="Spadaro D."/>
        </authorList>
    </citation>
    <scope>NUCLEOTIDE SEQUENCE [LARGE SCALE GENOMIC DNA]</scope>
    <source>
        <strain evidence="14 15">PG3</strain>
    </source>
</reference>
<feature type="compositionally biased region" description="Polar residues" evidence="12">
    <location>
        <begin position="669"/>
        <end position="683"/>
    </location>
</feature>
<dbReference type="FunFam" id="3.30.930.10:FF:000044">
    <property type="entry name" value="Lysine--tRNA ligase"/>
    <property type="match status" value="1"/>
</dbReference>
<dbReference type="PROSITE" id="PS50862">
    <property type="entry name" value="AA_TRNA_LIGASE_II"/>
    <property type="match status" value="1"/>
</dbReference>
<dbReference type="PRINTS" id="PR00982">
    <property type="entry name" value="TRNASYNTHLYS"/>
</dbReference>
<dbReference type="HAMAP" id="MF_00252">
    <property type="entry name" value="Lys_tRNA_synth_class2"/>
    <property type="match status" value="1"/>
</dbReference>
<evidence type="ECO:0000256" key="8">
    <source>
        <dbReference type="ARBA" id="ARBA00023146"/>
    </source>
</evidence>
<evidence type="ECO:0000313" key="15">
    <source>
        <dbReference type="Proteomes" id="UP000070168"/>
    </source>
</evidence>
<evidence type="ECO:0000256" key="3">
    <source>
        <dbReference type="ARBA" id="ARBA00013166"/>
    </source>
</evidence>
<keyword evidence="6" id="KW-0067">ATP-binding</keyword>
<dbReference type="OrthoDB" id="21243at2759"/>
<dbReference type="EC" id="6.1.1.6" evidence="3 11"/>
<organism evidence="14 15">
    <name type="scientific">Penicillium patulum</name>
    <name type="common">Penicillium griseofulvum</name>
    <dbReference type="NCBI Taxonomy" id="5078"/>
    <lineage>
        <taxon>Eukaryota</taxon>
        <taxon>Fungi</taxon>
        <taxon>Dikarya</taxon>
        <taxon>Ascomycota</taxon>
        <taxon>Pezizomycotina</taxon>
        <taxon>Eurotiomycetes</taxon>
        <taxon>Eurotiomycetidae</taxon>
        <taxon>Eurotiales</taxon>
        <taxon>Aspergillaceae</taxon>
        <taxon>Penicillium</taxon>
    </lineage>
</organism>
<evidence type="ECO:0000256" key="7">
    <source>
        <dbReference type="ARBA" id="ARBA00022917"/>
    </source>
</evidence>
<dbReference type="InterPro" id="IPR002313">
    <property type="entry name" value="Lys-tRNA-ligase_II"/>
</dbReference>
<keyword evidence="4" id="KW-0436">Ligase</keyword>
<keyword evidence="15" id="KW-1185">Reference proteome</keyword>
<dbReference type="Pfam" id="PF00152">
    <property type="entry name" value="tRNA-synt_2"/>
    <property type="match status" value="1"/>
</dbReference>
<feature type="region of interest" description="Disordered" evidence="12">
    <location>
        <begin position="23"/>
        <end position="71"/>
    </location>
</feature>
<dbReference type="STRING" id="5078.A0A135LGT2"/>
<keyword evidence="5" id="KW-0547">Nucleotide-binding</keyword>
<dbReference type="OMA" id="LQIMANN"/>
<dbReference type="AlphaFoldDB" id="A0A135LGT2"/>
<dbReference type="Gene3D" id="3.30.930.10">
    <property type="entry name" value="Bira Bifunctional Protein, Domain 2"/>
    <property type="match status" value="1"/>
</dbReference>
<dbReference type="InterPro" id="IPR004365">
    <property type="entry name" value="NA-bd_OB_tRNA"/>
</dbReference>
<feature type="compositionally biased region" description="Basic and acidic residues" evidence="12">
    <location>
        <begin position="23"/>
        <end position="64"/>
    </location>
</feature>
<dbReference type="Gene3D" id="2.40.50.140">
    <property type="entry name" value="Nucleic acid-binding proteins"/>
    <property type="match status" value="1"/>
</dbReference>
<dbReference type="NCBIfam" id="NF001756">
    <property type="entry name" value="PRK00484.1"/>
    <property type="match status" value="1"/>
</dbReference>
<dbReference type="PANTHER" id="PTHR42918:SF9">
    <property type="entry name" value="LYSINE--TRNA LIGASE"/>
    <property type="match status" value="1"/>
</dbReference>
<dbReference type="Proteomes" id="UP000070168">
    <property type="component" value="Unassembled WGS sequence"/>
</dbReference>
<dbReference type="RefSeq" id="XP_040646712.1">
    <property type="nucleotide sequence ID" value="XM_040789759.1"/>
</dbReference>
<dbReference type="Pfam" id="PF01336">
    <property type="entry name" value="tRNA_anti-codon"/>
    <property type="match status" value="1"/>
</dbReference>
<accession>A0A135LGT2</accession>
<evidence type="ECO:0000313" key="14">
    <source>
        <dbReference type="EMBL" id="KXG48176.1"/>
    </source>
</evidence>
<dbReference type="InterPro" id="IPR018149">
    <property type="entry name" value="Lys-tRNA-synth_II_C"/>
</dbReference>
<evidence type="ECO:0000256" key="9">
    <source>
        <dbReference type="ARBA" id="ARBA00030563"/>
    </source>
</evidence>
<evidence type="ECO:0000256" key="10">
    <source>
        <dbReference type="ARBA" id="ARBA00048573"/>
    </source>
</evidence>
<dbReference type="GeneID" id="63705059"/>
<feature type="compositionally biased region" description="Basic and acidic residues" evidence="12">
    <location>
        <begin position="792"/>
        <end position="804"/>
    </location>
</feature>
<dbReference type="CDD" id="cd00775">
    <property type="entry name" value="LysRS_core"/>
    <property type="match status" value="1"/>
</dbReference>
<dbReference type="EMBL" id="LHQR01000065">
    <property type="protein sequence ID" value="KXG48176.1"/>
    <property type="molecule type" value="Genomic_DNA"/>
</dbReference>
<evidence type="ECO:0000256" key="5">
    <source>
        <dbReference type="ARBA" id="ARBA00022741"/>
    </source>
</evidence>
<keyword evidence="7" id="KW-0648">Protein biosynthesis</keyword>
<dbReference type="GO" id="GO:0000049">
    <property type="term" value="F:tRNA binding"/>
    <property type="evidence" value="ECO:0007669"/>
    <property type="project" value="TreeGrafter"/>
</dbReference>
<evidence type="ECO:0000256" key="4">
    <source>
        <dbReference type="ARBA" id="ARBA00022598"/>
    </source>
</evidence>
<feature type="compositionally biased region" description="Low complexity" evidence="12">
    <location>
        <begin position="739"/>
        <end position="752"/>
    </location>
</feature>
<dbReference type="GO" id="GO:0005524">
    <property type="term" value="F:ATP binding"/>
    <property type="evidence" value="ECO:0007669"/>
    <property type="project" value="UniProtKB-KW"/>
</dbReference>